<dbReference type="SUPFAM" id="SSF49303">
    <property type="entry name" value="beta-Galactosidase/glucuronidase domain"/>
    <property type="match status" value="1"/>
</dbReference>
<name>A0A8A4ZCU6_9MICO</name>
<dbReference type="Gene3D" id="2.60.120.260">
    <property type="entry name" value="Galactose-binding domain-like"/>
    <property type="match status" value="1"/>
</dbReference>
<dbReference type="SUPFAM" id="SSF51445">
    <property type="entry name" value="(Trans)glycosidases"/>
    <property type="match status" value="1"/>
</dbReference>
<dbReference type="InterPro" id="IPR008979">
    <property type="entry name" value="Galactose-bd-like_sf"/>
</dbReference>
<dbReference type="Pfam" id="PF22666">
    <property type="entry name" value="Glyco_hydro_2_N2"/>
    <property type="match status" value="1"/>
</dbReference>
<keyword evidence="9" id="KW-1185">Reference proteome</keyword>
<dbReference type="InterPro" id="IPR013783">
    <property type="entry name" value="Ig-like_fold"/>
</dbReference>
<sequence>MAADPTVAGATWSWTVRCLEPAPGAPAAVVGLDLPATVPGHVHSDLVRAGILADPYVGDGEAAQDWVGRSRWRYSCDVECAPSDRGRTDLVFEGLDTFATVEVNGREVGRADDQHVAYRWDVSDVLRPGANRIEVTFDSAFEAADALEQQVGRLPRPYPDPYPFVRKMACNFGWDWGPRLPSVGIWRPARLEAWGPARIVGVRPVTSFAGAAHAPTSAVVRVHVDLNLSAASGSAGSAGKVLARAVLRDPAGAVVAAGEVVVAPVLAPGSAPGSGFAGTTDVRLSFDGPELWWPVGLGAQPLYTLETSLLEAGRLVAIDRRRIGLRRVEVDETPDARGTCWALRVNGRRVRVRGYNWIPDLPLPNDVTAERLAERLDQAVTGGANLLRVWGGGHFAFDEFLDGCDERGLLVWHDFLFACAAYSEDAHTEALVRAEAEQAVTRMASHPSVVLWCGGNECVWGWRDWDWQDTLAGRAWGATYYTRILPEIVGRLAPSTPYLPNSPWSGTLARDPEDQAAGPVHIWDVWNEVDWTGYRDWDPRFVSEMGWCAPATYATLRRAVPEGELLPGNPRLEHHMRAANGMENLARGIAAHFAAPVDGDDWLYLTQVTQARAMRAGVEWLRSREGCDGVIVWQLNDCWPSLSWAAVDVDGLPKPAWYALRDAFADRLLTLQPVTVGDHWGAQGVELVAVNDALTPWSLGARVRRMSVDGRELARAEVTLETAPDGTSRARLEGAVAAVGDPRAEFLVADADGLRSVWFFRPDRELAAPRPAMTTSVHVADGVTAVVRVTAQTLLRDLALFADRAALAAGVPAASVTVDRMLLTLLPGETAEFRVGGLSPEAVAAVQAALTRSPMLRAIGDR</sequence>
<dbReference type="PANTHER" id="PTHR43730:SF1">
    <property type="entry name" value="BETA-MANNOSIDASE"/>
    <property type="match status" value="1"/>
</dbReference>
<keyword evidence="5" id="KW-0326">Glycosidase</keyword>
<gene>
    <name evidence="8" type="ORF">J4E96_18155</name>
</gene>
<dbReference type="InterPro" id="IPR006102">
    <property type="entry name" value="Ig-like_GH2"/>
</dbReference>
<dbReference type="Gene3D" id="3.20.20.80">
    <property type="entry name" value="Glycosidases"/>
    <property type="match status" value="1"/>
</dbReference>
<evidence type="ECO:0000256" key="2">
    <source>
        <dbReference type="ARBA" id="ARBA00007401"/>
    </source>
</evidence>
<organism evidence="8 9">
    <name type="scientific">Pengzhenrongella sicca</name>
    <dbReference type="NCBI Taxonomy" id="2819238"/>
    <lineage>
        <taxon>Bacteria</taxon>
        <taxon>Bacillati</taxon>
        <taxon>Actinomycetota</taxon>
        <taxon>Actinomycetes</taxon>
        <taxon>Micrococcales</taxon>
        <taxon>Pengzhenrongella</taxon>
    </lineage>
</organism>
<dbReference type="KEGG" id="psic:J4E96_18155"/>
<dbReference type="GO" id="GO:0004567">
    <property type="term" value="F:beta-mannosidase activity"/>
    <property type="evidence" value="ECO:0007669"/>
    <property type="project" value="UniProtKB-EC"/>
</dbReference>
<dbReference type="Pfam" id="PF00703">
    <property type="entry name" value="Glyco_hydro_2"/>
    <property type="match status" value="1"/>
</dbReference>
<dbReference type="EMBL" id="CP071868">
    <property type="protein sequence ID" value="QTE29185.1"/>
    <property type="molecule type" value="Genomic_DNA"/>
</dbReference>
<dbReference type="FunFam" id="3.20.20.80:FF:000050">
    <property type="entry name" value="Beta-mannosidase B"/>
    <property type="match status" value="1"/>
</dbReference>
<dbReference type="InterPro" id="IPR036156">
    <property type="entry name" value="Beta-gal/glucu_dom_sf"/>
</dbReference>
<accession>A0A8A4ZCU6</accession>
<dbReference type="AlphaFoldDB" id="A0A8A4ZCU6"/>
<proteinExistence type="inferred from homology"/>
<evidence type="ECO:0000256" key="4">
    <source>
        <dbReference type="ARBA" id="ARBA00022801"/>
    </source>
</evidence>
<dbReference type="Proteomes" id="UP000663937">
    <property type="component" value="Chromosome"/>
</dbReference>
<evidence type="ECO:0000256" key="3">
    <source>
        <dbReference type="ARBA" id="ARBA00012754"/>
    </source>
</evidence>
<feature type="domain" description="Glycoside hydrolase family 2 immunoglobulin-like beta-sandwich" evidence="6">
    <location>
        <begin position="276"/>
        <end position="326"/>
    </location>
</feature>
<feature type="domain" description="Beta-mannosidase-like galactose-binding" evidence="7">
    <location>
        <begin position="34"/>
        <end position="187"/>
    </location>
</feature>
<evidence type="ECO:0000259" key="7">
    <source>
        <dbReference type="Pfam" id="PF22666"/>
    </source>
</evidence>
<evidence type="ECO:0000313" key="8">
    <source>
        <dbReference type="EMBL" id="QTE29185.1"/>
    </source>
</evidence>
<comment type="catalytic activity">
    <reaction evidence="1">
        <text>Hydrolysis of terminal, non-reducing beta-D-mannose residues in beta-D-mannosides.</text>
        <dbReference type="EC" id="3.2.1.25"/>
    </reaction>
</comment>
<reference evidence="8" key="1">
    <citation type="submission" date="2021-03" db="EMBL/GenBank/DDBJ databases">
        <title>Pengzhenrongella sicca gen. nov., sp. nov., a new member of suborder Micrococcineae isolated from High-Arctic tundra soil.</title>
        <authorList>
            <person name="Peng F."/>
        </authorList>
    </citation>
    <scope>NUCLEOTIDE SEQUENCE</scope>
    <source>
        <strain evidence="8">LRZ-2</strain>
    </source>
</reference>
<dbReference type="GO" id="GO:0005975">
    <property type="term" value="P:carbohydrate metabolic process"/>
    <property type="evidence" value="ECO:0007669"/>
    <property type="project" value="InterPro"/>
</dbReference>
<dbReference type="PANTHER" id="PTHR43730">
    <property type="entry name" value="BETA-MANNOSIDASE"/>
    <property type="match status" value="1"/>
</dbReference>
<dbReference type="EC" id="3.2.1.25" evidence="3"/>
<dbReference type="RefSeq" id="WP_227423448.1">
    <property type="nucleotide sequence ID" value="NZ_CP071868.1"/>
</dbReference>
<dbReference type="Gene3D" id="2.60.40.10">
    <property type="entry name" value="Immunoglobulins"/>
    <property type="match status" value="1"/>
</dbReference>
<dbReference type="GO" id="GO:0006516">
    <property type="term" value="P:glycoprotein catabolic process"/>
    <property type="evidence" value="ECO:0007669"/>
    <property type="project" value="TreeGrafter"/>
</dbReference>
<dbReference type="InterPro" id="IPR017853">
    <property type="entry name" value="GH"/>
</dbReference>
<dbReference type="InterPro" id="IPR054593">
    <property type="entry name" value="Beta-mannosidase-like_N2"/>
</dbReference>
<comment type="similarity">
    <text evidence="2">Belongs to the glycosyl hydrolase 2 family.</text>
</comment>
<dbReference type="SUPFAM" id="SSF49785">
    <property type="entry name" value="Galactose-binding domain-like"/>
    <property type="match status" value="1"/>
</dbReference>
<protein>
    <recommendedName>
        <fullName evidence="3">beta-mannosidase</fullName>
        <ecNumber evidence="3">3.2.1.25</ecNumber>
    </recommendedName>
</protein>
<keyword evidence="4 8" id="KW-0378">Hydrolase</keyword>
<evidence type="ECO:0000259" key="6">
    <source>
        <dbReference type="Pfam" id="PF00703"/>
    </source>
</evidence>
<evidence type="ECO:0000313" key="9">
    <source>
        <dbReference type="Proteomes" id="UP000663937"/>
    </source>
</evidence>
<dbReference type="InterPro" id="IPR050887">
    <property type="entry name" value="Beta-mannosidase_GH2"/>
</dbReference>
<evidence type="ECO:0000256" key="1">
    <source>
        <dbReference type="ARBA" id="ARBA00000829"/>
    </source>
</evidence>
<evidence type="ECO:0000256" key="5">
    <source>
        <dbReference type="ARBA" id="ARBA00023295"/>
    </source>
</evidence>